<evidence type="ECO:0000256" key="2">
    <source>
        <dbReference type="ARBA" id="ARBA00022777"/>
    </source>
</evidence>
<proteinExistence type="predicted"/>
<comment type="caution">
    <text evidence="4">The sequence shown here is derived from an EMBL/GenBank/DDBJ whole genome shotgun (WGS) entry which is preliminary data.</text>
</comment>
<dbReference type="Gene3D" id="3.40.1190.20">
    <property type="match status" value="1"/>
</dbReference>
<dbReference type="InterPro" id="IPR002173">
    <property type="entry name" value="Carboh/pur_kinase_PfkB_CS"/>
</dbReference>
<dbReference type="GO" id="GO:0016773">
    <property type="term" value="F:phosphotransferase activity, alcohol group as acceptor"/>
    <property type="evidence" value="ECO:0007669"/>
    <property type="project" value="InterPro"/>
</dbReference>
<dbReference type="GO" id="GO:0005829">
    <property type="term" value="C:cytosol"/>
    <property type="evidence" value="ECO:0007669"/>
    <property type="project" value="TreeGrafter"/>
</dbReference>
<evidence type="ECO:0000313" key="5">
    <source>
        <dbReference type="Proteomes" id="UP000712673"/>
    </source>
</evidence>
<dbReference type="CDD" id="cd01172">
    <property type="entry name" value="RfaE_like"/>
    <property type="match status" value="1"/>
</dbReference>
<sequence length="256" mass="27621">MQDLLERCLRAPRPRLLVVGDVMCDVYVWGRVQRISSEAPVPVFARTGCHHVLGGAANVAANLHALGCEVHVLGVIGTDTAGTQIRTLLRQRGIDDATLLEDAARPTTEKTRLVAQQQQMLRLDQESQDPLPPALVAQALQRSQALLDNVDGLVCSDYHKGVCTPALLTPLFAMVRAAGKPVIVDPKVQDFTVYRGATLLKPNLAEVQQASGHAVDDAATLARAAERLLQQSQAQALLVTRGKDGMSLFHPPQEPV</sequence>
<keyword evidence="2 4" id="KW-0418">Kinase</keyword>
<gene>
    <name evidence="4" type="ORF">FJZ47_15045</name>
</gene>
<dbReference type="PANTHER" id="PTHR46969:SF1">
    <property type="entry name" value="BIFUNCTIONAL PROTEIN HLDE"/>
    <property type="match status" value="1"/>
</dbReference>
<dbReference type="SUPFAM" id="SSF53613">
    <property type="entry name" value="Ribokinase-like"/>
    <property type="match status" value="1"/>
</dbReference>
<dbReference type="PROSITE" id="PS00583">
    <property type="entry name" value="PFKB_KINASES_1"/>
    <property type="match status" value="1"/>
</dbReference>
<dbReference type="InterPro" id="IPR011913">
    <property type="entry name" value="RfaE_dom_I"/>
</dbReference>
<dbReference type="Proteomes" id="UP000712673">
    <property type="component" value="Unassembled WGS sequence"/>
</dbReference>
<reference evidence="4" key="1">
    <citation type="submission" date="2019-03" db="EMBL/GenBank/DDBJ databases">
        <title>Lake Tanganyika Metagenome-Assembled Genomes (MAGs).</title>
        <authorList>
            <person name="Tran P."/>
        </authorList>
    </citation>
    <scope>NUCLEOTIDE SEQUENCE</scope>
    <source>
        <strain evidence="4">K_DeepCast_65m_m2_066</strain>
    </source>
</reference>
<dbReference type="EMBL" id="VGLS01000481">
    <property type="protein sequence ID" value="MBM3225101.1"/>
    <property type="molecule type" value="Genomic_DNA"/>
</dbReference>
<evidence type="ECO:0000313" key="4">
    <source>
        <dbReference type="EMBL" id="MBM3225101.1"/>
    </source>
</evidence>
<name>A0A937W4R5_UNCTE</name>
<organism evidence="4 5">
    <name type="scientific">Tectimicrobiota bacterium</name>
    <dbReference type="NCBI Taxonomy" id="2528274"/>
    <lineage>
        <taxon>Bacteria</taxon>
        <taxon>Pseudomonadati</taxon>
        <taxon>Nitrospinota/Tectimicrobiota group</taxon>
        <taxon>Candidatus Tectimicrobiota</taxon>
    </lineage>
</organism>
<evidence type="ECO:0000259" key="3">
    <source>
        <dbReference type="Pfam" id="PF00294"/>
    </source>
</evidence>
<dbReference type="PANTHER" id="PTHR46969">
    <property type="entry name" value="BIFUNCTIONAL PROTEIN HLDE"/>
    <property type="match status" value="1"/>
</dbReference>
<protein>
    <submittedName>
        <fullName evidence="4">Bifunctional heptose 7-phosphate kinase/heptose 1-phosphate adenyltransferase</fullName>
    </submittedName>
</protein>
<evidence type="ECO:0000256" key="1">
    <source>
        <dbReference type="ARBA" id="ARBA00022679"/>
    </source>
</evidence>
<dbReference type="InterPro" id="IPR029056">
    <property type="entry name" value="Ribokinase-like"/>
</dbReference>
<dbReference type="AlphaFoldDB" id="A0A937W4R5"/>
<dbReference type="InterPro" id="IPR011611">
    <property type="entry name" value="PfkB_dom"/>
</dbReference>
<dbReference type="GO" id="GO:0033786">
    <property type="term" value="F:heptose-1-phosphate adenylyltransferase activity"/>
    <property type="evidence" value="ECO:0007669"/>
    <property type="project" value="TreeGrafter"/>
</dbReference>
<feature type="domain" description="Carbohydrate kinase PfkB" evidence="3">
    <location>
        <begin position="15"/>
        <end position="250"/>
    </location>
</feature>
<dbReference type="GO" id="GO:0033785">
    <property type="term" value="F:heptose 7-phosphate kinase activity"/>
    <property type="evidence" value="ECO:0007669"/>
    <property type="project" value="TreeGrafter"/>
</dbReference>
<feature type="non-terminal residue" evidence="4">
    <location>
        <position position="256"/>
    </location>
</feature>
<accession>A0A937W4R5</accession>
<dbReference type="Pfam" id="PF00294">
    <property type="entry name" value="PfkB"/>
    <property type="match status" value="1"/>
</dbReference>
<keyword evidence="1" id="KW-0808">Transferase</keyword>